<comment type="subcellular location">
    <subcellularLocation>
        <location evidence="1">Nucleus</location>
    </subcellularLocation>
</comment>
<keyword evidence="2" id="KW-0479">Metal-binding</keyword>
<dbReference type="GO" id="GO:0000978">
    <property type="term" value="F:RNA polymerase II cis-regulatory region sequence-specific DNA binding"/>
    <property type="evidence" value="ECO:0007669"/>
    <property type="project" value="TreeGrafter"/>
</dbReference>
<proteinExistence type="predicted"/>
<dbReference type="InterPro" id="IPR027756">
    <property type="entry name" value="Ovo-like"/>
</dbReference>
<dbReference type="FunFam" id="3.30.160.60:FF:000925">
    <property type="entry name" value="Zinc finger protein 668"/>
    <property type="match status" value="1"/>
</dbReference>
<comment type="caution">
    <text evidence="7">The sequence shown here is derived from an EMBL/GenBank/DDBJ whole genome shotgun (WGS) entry which is preliminary data.</text>
</comment>
<evidence type="ECO:0000256" key="3">
    <source>
        <dbReference type="ARBA" id="ARBA00022737"/>
    </source>
</evidence>
<keyword evidence="8" id="KW-1185">Reference proteome</keyword>
<keyword evidence="4" id="KW-0863">Zinc-finger</keyword>
<dbReference type="InterPro" id="IPR013087">
    <property type="entry name" value="Znf_C2H2_type"/>
</dbReference>
<evidence type="ECO:0000256" key="1">
    <source>
        <dbReference type="ARBA" id="ARBA00004123"/>
    </source>
</evidence>
<keyword evidence="3" id="KW-0677">Repeat</keyword>
<dbReference type="GO" id="GO:0008270">
    <property type="term" value="F:zinc ion binding"/>
    <property type="evidence" value="ECO:0007669"/>
    <property type="project" value="UniProtKB-KW"/>
</dbReference>
<dbReference type="Pfam" id="PF00096">
    <property type="entry name" value="zf-C2H2"/>
    <property type="match status" value="2"/>
</dbReference>
<evidence type="ECO:0000256" key="2">
    <source>
        <dbReference type="ARBA" id="ARBA00022723"/>
    </source>
</evidence>
<dbReference type="PROSITE" id="PS50157">
    <property type="entry name" value="ZINC_FINGER_C2H2_2"/>
    <property type="match status" value="2"/>
</dbReference>
<dbReference type="SUPFAM" id="SSF57667">
    <property type="entry name" value="beta-beta-alpha zinc fingers"/>
    <property type="match status" value="1"/>
</dbReference>
<keyword evidence="5" id="KW-0862">Zinc</keyword>
<reference evidence="7" key="1">
    <citation type="submission" date="2022-03" db="EMBL/GenBank/DDBJ databases">
        <authorList>
            <person name="Martin C."/>
        </authorList>
    </citation>
    <scope>NUCLEOTIDE SEQUENCE</scope>
</reference>
<dbReference type="PANTHER" id="PTHR10032:SF271">
    <property type="entry name" value="RH12261P-RELATED"/>
    <property type="match status" value="1"/>
</dbReference>
<dbReference type="EMBL" id="CAIIXF020000002">
    <property type="protein sequence ID" value="CAH1778350.1"/>
    <property type="molecule type" value="Genomic_DNA"/>
</dbReference>
<dbReference type="Proteomes" id="UP000749559">
    <property type="component" value="Unassembled WGS sequence"/>
</dbReference>
<dbReference type="GO" id="GO:0005634">
    <property type="term" value="C:nucleus"/>
    <property type="evidence" value="ECO:0007669"/>
    <property type="project" value="UniProtKB-SubCell"/>
</dbReference>
<dbReference type="Gene3D" id="3.30.160.60">
    <property type="entry name" value="Classic Zinc Finger"/>
    <property type="match status" value="2"/>
</dbReference>
<dbReference type="GO" id="GO:0000981">
    <property type="term" value="F:DNA-binding transcription factor activity, RNA polymerase II-specific"/>
    <property type="evidence" value="ECO:0007669"/>
    <property type="project" value="TreeGrafter"/>
</dbReference>
<dbReference type="SMART" id="SM00355">
    <property type="entry name" value="ZnF_C2H2"/>
    <property type="match status" value="2"/>
</dbReference>
<gene>
    <name evidence="7" type="ORF">OFUS_LOCUS5279</name>
</gene>
<keyword evidence="6" id="KW-0539">Nucleus</keyword>
<sequence>SDGPDNYQHLYIYGNSSHQRPDKYMLLGDQIKPSQRLKEFRCETCMKTFTLKNNLHQHMKIHTGVKRHVCPVCSRGFQRSTHLKGHLLRVHPEFNSEGHCQRPLDS</sequence>
<organism evidence="7 8">
    <name type="scientific">Owenia fusiformis</name>
    <name type="common">Polychaete worm</name>
    <dbReference type="NCBI Taxonomy" id="6347"/>
    <lineage>
        <taxon>Eukaryota</taxon>
        <taxon>Metazoa</taxon>
        <taxon>Spiralia</taxon>
        <taxon>Lophotrochozoa</taxon>
        <taxon>Annelida</taxon>
        <taxon>Polychaeta</taxon>
        <taxon>Sedentaria</taxon>
        <taxon>Canalipalpata</taxon>
        <taxon>Sabellida</taxon>
        <taxon>Oweniida</taxon>
        <taxon>Oweniidae</taxon>
        <taxon>Owenia</taxon>
    </lineage>
</organism>
<protein>
    <submittedName>
        <fullName evidence="7">Uncharacterized protein</fullName>
    </submittedName>
</protein>
<dbReference type="GO" id="GO:0009913">
    <property type="term" value="P:epidermal cell differentiation"/>
    <property type="evidence" value="ECO:0007669"/>
    <property type="project" value="TreeGrafter"/>
</dbReference>
<name>A0A8J1TJ79_OWEFU</name>
<evidence type="ECO:0000313" key="8">
    <source>
        <dbReference type="Proteomes" id="UP000749559"/>
    </source>
</evidence>
<dbReference type="AlphaFoldDB" id="A0A8J1TJ79"/>
<dbReference type="OrthoDB" id="3437960at2759"/>
<evidence type="ECO:0000256" key="6">
    <source>
        <dbReference type="ARBA" id="ARBA00023242"/>
    </source>
</evidence>
<feature type="non-terminal residue" evidence="7">
    <location>
        <position position="1"/>
    </location>
</feature>
<accession>A0A8J1TJ79</accession>
<evidence type="ECO:0000256" key="5">
    <source>
        <dbReference type="ARBA" id="ARBA00022833"/>
    </source>
</evidence>
<dbReference type="InterPro" id="IPR036236">
    <property type="entry name" value="Znf_C2H2_sf"/>
</dbReference>
<dbReference type="PROSITE" id="PS00028">
    <property type="entry name" value="ZINC_FINGER_C2H2_1"/>
    <property type="match status" value="2"/>
</dbReference>
<evidence type="ECO:0000256" key="4">
    <source>
        <dbReference type="ARBA" id="ARBA00022771"/>
    </source>
</evidence>
<evidence type="ECO:0000313" key="7">
    <source>
        <dbReference type="EMBL" id="CAH1778350.1"/>
    </source>
</evidence>
<dbReference type="PANTHER" id="PTHR10032">
    <property type="entry name" value="ZINC FINGER PROTEIN WITH KRAB AND SCAN DOMAINS"/>
    <property type="match status" value="1"/>
</dbReference>